<reference evidence="2" key="1">
    <citation type="submission" date="2020-02" db="EMBL/GenBank/DDBJ databases">
        <authorList>
            <person name="Meier V. D."/>
        </authorList>
    </citation>
    <scope>NUCLEOTIDE SEQUENCE</scope>
    <source>
        <strain evidence="2">AVDCRST_MAG87</strain>
    </source>
</reference>
<dbReference type="GO" id="GO:0016787">
    <property type="term" value="F:hydrolase activity"/>
    <property type="evidence" value="ECO:0007669"/>
    <property type="project" value="UniProtKB-KW"/>
</dbReference>
<sequence>MAVRVSTIVDALGIERFAVMGHSGGGPHALACAALLPERVRLAMPWLLALSGLRDRLTDRSRSG</sequence>
<gene>
    <name evidence="2" type="ORF">AVDCRST_MAG87-401</name>
</gene>
<dbReference type="InterPro" id="IPR000073">
    <property type="entry name" value="AB_hydrolase_1"/>
</dbReference>
<dbReference type="InterPro" id="IPR029058">
    <property type="entry name" value="AB_hydrolase_fold"/>
</dbReference>
<dbReference type="AlphaFoldDB" id="A0A6J4UBM9"/>
<dbReference type="SUPFAM" id="SSF53474">
    <property type="entry name" value="alpha/beta-Hydrolases"/>
    <property type="match status" value="1"/>
</dbReference>
<keyword evidence="2" id="KW-0378">Hydrolase</keyword>
<dbReference type="Gene3D" id="3.40.50.1820">
    <property type="entry name" value="alpha/beta hydrolase"/>
    <property type="match status" value="1"/>
</dbReference>
<evidence type="ECO:0000313" key="2">
    <source>
        <dbReference type="EMBL" id="CAA9545040.1"/>
    </source>
</evidence>
<dbReference type="Pfam" id="PF00561">
    <property type="entry name" value="Abhydrolase_1"/>
    <property type="match status" value="1"/>
</dbReference>
<feature type="domain" description="AB hydrolase-1" evidence="1">
    <location>
        <begin position="5"/>
        <end position="41"/>
    </location>
</feature>
<organism evidence="2">
    <name type="scientific">uncultured Thermomicrobiales bacterium</name>
    <dbReference type="NCBI Taxonomy" id="1645740"/>
    <lineage>
        <taxon>Bacteria</taxon>
        <taxon>Pseudomonadati</taxon>
        <taxon>Thermomicrobiota</taxon>
        <taxon>Thermomicrobia</taxon>
        <taxon>Thermomicrobiales</taxon>
        <taxon>environmental samples</taxon>
    </lineage>
</organism>
<proteinExistence type="predicted"/>
<protein>
    <submittedName>
        <fullName evidence="2">Hydrolase, alpha/beta fold family</fullName>
    </submittedName>
</protein>
<evidence type="ECO:0000259" key="1">
    <source>
        <dbReference type="Pfam" id="PF00561"/>
    </source>
</evidence>
<dbReference type="EMBL" id="CADCWJ010000100">
    <property type="protein sequence ID" value="CAA9545040.1"/>
    <property type="molecule type" value="Genomic_DNA"/>
</dbReference>
<accession>A0A6J4UBM9</accession>
<name>A0A6J4UBM9_9BACT</name>